<dbReference type="PANTHER" id="PTHR47331">
    <property type="entry name" value="PHD-TYPE DOMAIN-CONTAINING PROTEIN"/>
    <property type="match status" value="1"/>
</dbReference>
<evidence type="ECO:0000313" key="3">
    <source>
        <dbReference type="Proteomes" id="UP001627154"/>
    </source>
</evidence>
<proteinExistence type="predicted"/>
<dbReference type="Proteomes" id="UP001627154">
    <property type="component" value="Unassembled WGS sequence"/>
</dbReference>
<accession>A0ABD2X6B8</accession>
<protein>
    <recommendedName>
        <fullName evidence="4">Peptidase aspartic putative domain-containing protein</fullName>
    </recommendedName>
</protein>
<reference evidence="2 3" key="1">
    <citation type="journal article" date="2024" name="bioRxiv">
        <title>A reference genome for Trichogramma kaykai: A tiny desert-dwelling parasitoid wasp with competing sex-ratio distorters.</title>
        <authorList>
            <person name="Culotta J."/>
            <person name="Lindsey A.R."/>
        </authorList>
    </citation>
    <scope>NUCLEOTIDE SEQUENCE [LARGE SCALE GENOMIC DNA]</scope>
    <source>
        <strain evidence="2 3">KSX58</strain>
    </source>
</reference>
<organism evidence="2 3">
    <name type="scientific">Trichogramma kaykai</name>
    <dbReference type="NCBI Taxonomy" id="54128"/>
    <lineage>
        <taxon>Eukaryota</taxon>
        <taxon>Metazoa</taxon>
        <taxon>Ecdysozoa</taxon>
        <taxon>Arthropoda</taxon>
        <taxon>Hexapoda</taxon>
        <taxon>Insecta</taxon>
        <taxon>Pterygota</taxon>
        <taxon>Neoptera</taxon>
        <taxon>Endopterygota</taxon>
        <taxon>Hymenoptera</taxon>
        <taxon>Apocrita</taxon>
        <taxon>Proctotrupomorpha</taxon>
        <taxon>Chalcidoidea</taxon>
        <taxon>Trichogrammatidae</taxon>
        <taxon>Trichogramma</taxon>
    </lineage>
</organism>
<dbReference type="PANTHER" id="PTHR47331:SF5">
    <property type="entry name" value="RIBONUCLEASE H"/>
    <property type="match status" value="1"/>
</dbReference>
<feature type="region of interest" description="Disordered" evidence="1">
    <location>
        <begin position="383"/>
        <end position="414"/>
    </location>
</feature>
<name>A0ABD2X6B8_9HYME</name>
<dbReference type="EMBL" id="JBJJXI010000050">
    <property type="protein sequence ID" value="KAL3400898.1"/>
    <property type="molecule type" value="Genomic_DNA"/>
</dbReference>
<evidence type="ECO:0000313" key="2">
    <source>
        <dbReference type="EMBL" id="KAL3400898.1"/>
    </source>
</evidence>
<comment type="caution">
    <text evidence="2">The sequence shown here is derived from an EMBL/GenBank/DDBJ whole genome shotgun (WGS) entry which is preliminary data.</text>
</comment>
<dbReference type="AlphaFoldDB" id="A0ABD2X6B8"/>
<feature type="region of interest" description="Disordered" evidence="1">
    <location>
        <begin position="300"/>
        <end position="330"/>
    </location>
</feature>
<dbReference type="InterPro" id="IPR005312">
    <property type="entry name" value="DUF1759"/>
</dbReference>
<evidence type="ECO:0000256" key="1">
    <source>
        <dbReference type="SAM" id="MobiDB-lite"/>
    </source>
</evidence>
<evidence type="ECO:0008006" key="4">
    <source>
        <dbReference type="Google" id="ProtNLM"/>
    </source>
</evidence>
<keyword evidence="3" id="KW-1185">Reference proteome</keyword>
<dbReference type="Pfam" id="PF03564">
    <property type="entry name" value="DUF1759"/>
    <property type="match status" value="1"/>
</dbReference>
<feature type="region of interest" description="Disordered" evidence="1">
    <location>
        <begin position="99"/>
        <end position="119"/>
    </location>
</feature>
<sequence length="632" mass="70919">MPTVKEFFTSQGELAKYITNFLTNSIDKLGPEKRTLSHFEARNALLEKYWTKFFDQHDLLLLYLPENKDIAYLQEGIFSKVEEDYLNASAVIREKIKELSSAERRPTPNGNVSPPSQSTLQLSLPKIQLPTFSGKQEDWESYKHRFTALVISQSSMSPVTKLQHLLSTLQGDAEHRVRGLPILDSNFNVAWDRLVRRYDNLNIRLSTHLEALINLPSVRNRNARDLASLIDKAEESVQALRDLKCYEEGKAHFIVHCVLQKLDISTKEAWNVLREGKDDFPTYKELLTFLERRLQTLEQTQSSSPQIETRKSGKSGTVSANTASTSMNKTQRKCPQFEALTVPERYNCITKLGLCRNCFALSHRVAERTSKFSCKQCHQKHHTKLHRGDAQSQSEGNVTGRDDSNTSEENNTVAVHSTRIGGPILLAPAEVEIKTDSGLTRRVRALIDQAAEASFVTERVTNYLSLRRFRVSTDVTGVGAQTQTTARSSLQFSVSSLVDNSSSIHVSAFVLSEISDKLPGRRAPSSEYPHLAGLTLTDPRYGRPRKVDSLLRADKFPEILRPGLRSGPCGTPTAQQSIFGWLLTGPADAVEGTATTSVSAYHIRNELSLSQALQKFWELEEIPATKIFTPDE</sequence>
<feature type="compositionally biased region" description="Polar residues" evidence="1">
    <location>
        <begin position="314"/>
        <end position="329"/>
    </location>
</feature>
<gene>
    <name evidence="2" type="ORF">TKK_006027</name>
</gene>